<dbReference type="InterPro" id="IPR036864">
    <property type="entry name" value="Zn2-C6_fun-type_DNA-bd_sf"/>
</dbReference>
<feature type="region of interest" description="Disordered" evidence="4">
    <location>
        <begin position="154"/>
        <end position="207"/>
    </location>
</feature>
<comment type="subcellular location">
    <subcellularLocation>
        <location evidence="1">Nucleus</location>
    </subcellularLocation>
</comment>
<dbReference type="CDD" id="cd00067">
    <property type="entry name" value="GAL4"/>
    <property type="match status" value="1"/>
</dbReference>
<proteinExistence type="predicted"/>
<evidence type="ECO:0000313" key="6">
    <source>
        <dbReference type="EMBL" id="ROT38976.1"/>
    </source>
</evidence>
<name>A0A3N2PX35_SODAK</name>
<feature type="compositionally biased region" description="Polar residues" evidence="4">
    <location>
        <begin position="167"/>
        <end position="192"/>
    </location>
</feature>
<feature type="compositionally biased region" description="Low complexity" evidence="4">
    <location>
        <begin position="742"/>
        <end position="754"/>
    </location>
</feature>
<dbReference type="InterPro" id="IPR007219">
    <property type="entry name" value="XnlR_reg_dom"/>
</dbReference>
<gene>
    <name evidence="6" type="ORF">SODALDRAFT_149802</name>
</gene>
<keyword evidence="3" id="KW-0539">Nucleus</keyword>
<evidence type="ECO:0000259" key="5">
    <source>
        <dbReference type="PROSITE" id="PS50048"/>
    </source>
</evidence>
<evidence type="ECO:0000256" key="3">
    <source>
        <dbReference type="ARBA" id="ARBA00023242"/>
    </source>
</evidence>
<dbReference type="CDD" id="cd12148">
    <property type="entry name" value="fungal_TF_MHR"/>
    <property type="match status" value="1"/>
</dbReference>
<reference evidence="6 7" key="1">
    <citation type="journal article" date="2018" name="Mol. Ecol.">
        <title>The obligate alkalophilic soda-lake fungus Sodiomyces alkalinus has shifted to a protein diet.</title>
        <authorList>
            <person name="Grum-Grzhimaylo A.A."/>
            <person name="Falkoski D.L."/>
            <person name="van den Heuvel J."/>
            <person name="Valero-Jimenez C.A."/>
            <person name="Min B."/>
            <person name="Choi I.G."/>
            <person name="Lipzen A."/>
            <person name="Daum C.G."/>
            <person name="Aanen D.K."/>
            <person name="Tsang A."/>
            <person name="Henrissat B."/>
            <person name="Bilanenko E.N."/>
            <person name="de Vries R.P."/>
            <person name="van Kan J.A.L."/>
            <person name="Grigoriev I.V."/>
            <person name="Debets A.J.M."/>
        </authorList>
    </citation>
    <scope>NUCLEOTIDE SEQUENCE [LARGE SCALE GENOMIC DNA]</scope>
    <source>
        <strain evidence="6 7">F11</strain>
    </source>
</reference>
<sequence length="825" mass="91621">MRSKASTPGQLPGQQLPQQAQQSQQSQQPQQQQQQQQQTQHVKPPRILACVLCQHRKIKCDRNMPCSNCLKANVPCSPSTPAPVRKRRRPNQDLQERLARCEALLKQYASAGPLPNLPNNLADSPTASSVGSTAASASAAYTFASSSNSIPVPSLPGLHPLAPSPRPQTAQTTLSSNVPTPHSPAGMQTPSASLHEGDDPSGNLKRPGKLVVQDGSVTFVDSIVWRTIHENLQAMRAIVDAEAVEEQSPLSSSAVTPDDNVDLLLNDFSAIELEDVAPSPVQVFRLWQVFLERINPLTKLVHVPSLQPLVIEAAANHRNVPNNIQCLLFAIYLVCTVSLSESECRQMLDTSKDEALKTFTAGVKSALTRVNFMKHYDMVTLQALVLYLISLQGRYDRHAAWVLSGVLIRIAYKMGLHRDGEKLNLPPFETEMRRRVWWQIIMLDCKYAITSGFADTLLPWGWDTEIPTNIDDSSLFRGSTEPIQPREGPTEMIFCIMFCEIGRFISRNRMLDTEEAIFHTQGADPDSPEYAAAIEILATQSAVIDKLEARLIEIEQRYLDTSAGPIHVAASFIRPGLLGRLRSMITPMRQIPEWGTEVRNVHDNIFRIFVCHEESNLAYADMVNDRNYRWFFTMHCQVDIIIYLATMLHKRPATGSLADRTWRLFDKVYEYHEELLTMTQKPHLQLAHLILKTWPRREQALAQLGAPCEPPVCVNKLRQILPRLPADLAATLSSRPGTAKPGNNGNNNNNNNNNAMATTDNGAASEMQMDFLNGFFDPLASDWDPWPEMGPSSDLGATINPQAASDLLAFGGLGNFGAPPPHSTW</sequence>
<dbReference type="PANTHER" id="PTHR31001:SF85">
    <property type="entry name" value="ZN(II)2CYS6 TRANSCRIPTION FACTOR (EUROFUNG)"/>
    <property type="match status" value="1"/>
</dbReference>
<dbReference type="PANTHER" id="PTHR31001">
    <property type="entry name" value="UNCHARACTERIZED TRANSCRIPTIONAL REGULATORY PROTEIN"/>
    <property type="match status" value="1"/>
</dbReference>
<dbReference type="GeneID" id="39575324"/>
<dbReference type="GO" id="GO:0003677">
    <property type="term" value="F:DNA binding"/>
    <property type="evidence" value="ECO:0007669"/>
    <property type="project" value="InterPro"/>
</dbReference>
<dbReference type="InterPro" id="IPR001138">
    <property type="entry name" value="Zn2Cys6_DnaBD"/>
</dbReference>
<dbReference type="PROSITE" id="PS50048">
    <property type="entry name" value="ZN2_CY6_FUNGAL_2"/>
    <property type="match status" value="1"/>
</dbReference>
<dbReference type="GO" id="GO:0006351">
    <property type="term" value="P:DNA-templated transcription"/>
    <property type="evidence" value="ECO:0007669"/>
    <property type="project" value="InterPro"/>
</dbReference>
<dbReference type="EMBL" id="ML119054">
    <property type="protein sequence ID" value="ROT38976.1"/>
    <property type="molecule type" value="Genomic_DNA"/>
</dbReference>
<dbReference type="Pfam" id="PF00172">
    <property type="entry name" value="Zn_clus"/>
    <property type="match status" value="1"/>
</dbReference>
<dbReference type="SMART" id="SM00066">
    <property type="entry name" value="GAL4"/>
    <property type="match status" value="1"/>
</dbReference>
<organism evidence="6 7">
    <name type="scientific">Sodiomyces alkalinus (strain CBS 110278 / VKM F-3762 / F11)</name>
    <name type="common">Alkaliphilic filamentous fungus</name>
    <dbReference type="NCBI Taxonomy" id="1314773"/>
    <lineage>
        <taxon>Eukaryota</taxon>
        <taxon>Fungi</taxon>
        <taxon>Dikarya</taxon>
        <taxon>Ascomycota</taxon>
        <taxon>Pezizomycotina</taxon>
        <taxon>Sordariomycetes</taxon>
        <taxon>Hypocreomycetidae</taxon>
        <taxon>Glomerellales</taxon>
        <taxon>Plectosphaerellaceae</taxon>
        <taxon>Sodiomyces</taxon>
    </lineage>
</organism>
<keyword evidence="2" id="KW-0479">Metal-binding</keyword>
<evidence type="ECO:0000256" key="1">
    <source>
        <dbReference type="ARBA" id="ARBA00004123"/>
    </source>
</evidence>
<dbReference type="GO" id="GO:0008270">
    <property type="term" value="F:zinc ion binding"/>
    <property type="evidence" value="ECO:0007669"/>
    <property type="project" value="InterPro"/>
</dbReference>
<dbReference type="RefSeq" id="XP_028466782.1">
    <property type="nucleotide sequence ID" value="XM_028606846.1"/>
</dbReference>
<dbReference type="Proteomes" id="UP000272025">
    <property type="component" value="Unassembled WGS sequence"/>
</dbReference>
<dbReference type="InterPro" id="IPR050613">
    <property type="entry name" value="Sec_Metabolite_Reg"/>
</dbReference>
<dbReference type="SMART" id="SM00906">
    <property type="entry name" value="Fungal_trans"/>
    <property type="match status" value="1"/>
</dbReference>
<evidence type="ECO:0000313" key="7">
    <source>
        <dbReference type="Proteomes" id="UP000272025"/>
    </source>
</evidence>
<evidence type="ECO:0000256" key="4">
    <source>
        <dbReference type="SAM" id="MobiDB-lite"/>
    </source>
</evidence>
<keyword evidence="7" id="KW-1185">Reference proteome</keyword>
<feature type="domain" description="Zn(2)-C6 fungal-type" evidence="5">
    <location>
        <begin position="49"/>
        <end position="77"/>
    </location>
</feature>
<dbReference type="GO" id="GO:0000981">
    <property type="term" value="F:DNA-binding transcription factor activity, RNA polymerase II-specific"/>
    <property type="evidence" value="ECO:0007669"/>
    <property type="project" value="InterPro"/>
</dbReference>
<dbReference type="GO" id="GO:0005634">
    <property type="term" value="C:nucleus"/>
    <property type="evidence" value="ECO:0007669"/>
    <property type="project" value="UniProtKB-SubCell"/>
</dbReference>
<dbReference type="Gene3D" id="4.10.240.10">
    <property type="entry name" value="Zn(2)-C6 fungal-type DNA-binding domain"/>
    <property type="match status" value="1"/>
</dbReference>
<evidence type="ECO:0000256" key="2">
    <source>
        <dbReference type="ARBA" id="ARBA00022723"/>
    </source>
</evidence>
<dbReference type="SUPFAM" id="SSF57701">
    <property type="entry name" value="Zn2/Cys6 DNA-binding domain"/>
    <property type="match status" value="1"/>
</dbReference>
<protein>
    <recommendedName>
        <fullName evidence="5">Zn(2)-C6 fungal-type domain-containing protein</fullName>
    </recommendedName>
</protein>
<dbReference type="STRING" id="1314773.A0A3N2PX35"/>
<accession>A0A3N2PX35</accession>
<dbReference type="OrthoDB" id="2269373at2759"/>
<feature type="region of interest" description="Disordered" evidence="4">
    <location>
        <begin position="1"/>
        <end position="41"/>
    </location>
</feature>
<feature type="region of interest" description="Disordered" evidence="4">
    <location>
        <begin position="732"/>
        <end position="759"/>
    </location>
</feature>
<dbReference type="AlphaFoldDB" id="A0A3N2PX35"/>
<dbReference type="Pfam" id="PF04082">
    <property type="entry name" value="Fungal_trans"/>
    <property type="match status" value="1"/>
</dbReference>
<feature type="compositionally biased region" description="Low complexity" evidence="4">
    <location>
        <begin position="7"/>
        <end position="40"/>
    </location>
</feature>